<dbReference type="PANTHER" id="PTHR22684">
    <property type="entry name" value="NULP1-RELATED"/>
    <property type="match status" value="1"/>
</dbReference>
<gene>
    <name evidence="2" type="ORF">PGT21_021715</name>
    <name evidence="3" type="ORF">PGTUg99_016157</name>
</gene>
<feature type="compositionally biased region" description="Basic and acidic residues" evidence="1">
    <location>
        <begin position="777"/>
        <end position="787"/>
    </location>
</feature>
<proteinExistence type="predicted"/>
<evidence type="ECO:0000313" key="2">
    <source>
        <dbReference type="EMBL" id="KAA1070709.1"/>
    </source>
</evidence>
<feature type="compositionally biased region" description="Acidic residues" evidence="1">
    <location>
        <begin position="90"/>
        <end position="103"/>
    </location>
</feature>
<feature type="region of interest" description="Disordered" evidence="1">
    <location>
        <begin position="767"/>
        <end position="804"/>
    </location>
</feature>
<organism evidence="3 5">
    <name type="scientific">Puccinia graminis f. sp. tritici</name>
    <dbReference type="NCBI Taxonomy" id="56615"/>
    <lineage>
        <taxon>Eukaryota</taxon>
        <taxon>Fungi</taxon>
        <taxon>Dikarya</taxon>
        <taxon>Basidiomycota</taxon>
        <taxon>Pucciniomycotina</taxon>
        <taxon>Pucciniomycetes</taxon>
        <taxon>Pucciniales</taxon>
        <taxon>Pucciniaceae</taxon>
        <taxon>Puccinia</taxon>
    </lineage>
</organism>
<accession>A0A5B0RKI3</accession>
<feature type="compositionally biased region" description="Basic residues" evidence="1">
    <location>
        <begin position="114"/>
        <end position="128"/>
    </location>
</feature>
<dbReference type="PANTHER" id="PTHR22684:SF0">
    <property type="entry name" value="RIBOSOME QUALITY CONTROL COMPLEX SUBUNIT TCF25"/>
    <property type="match status" value="1"/>
</dbReference>
<dbReference type="OrthoDB" id="205993at2759"/>
<feature type="compositionally biased region" description="Polar residues" evidence="1">
    <location>
        <begin position="69"/>
        <end position="89"/>
    </location>
</feature>
<evidence type="ECO:0000256" key="1">
    <source>
        <dbReference type="SAM" id="MobiDB-lite"/>
    </source>
</evidence>
<dbReference type="AlphaFoldDB" id="A0A5B0RKI3"/>
<dbReference type="Proteomes" id="UP000324748">
    <property type="component" value="Unassembled WGS sequence"/>
</dbReference>
<reference evidence="4 5" key="1">
    <citation type="submission" date="2019-05" db="EMBL/GenBank/DDBJ databases">
        <title>Emergence of the Ug99 lineage of the wheat stem rust pathogen through somatic hybridization.</title>
        <authorList>
            <person name="Li F."/>
            <person name="Upadhyaya N.M."/>
            <person name="Sperschneider J."/>
            <person name="Matny O."/>
            <person name="Nguyen-Phuc H."/>
            <person name="Mago R."/>
            <person name="Raley C."/>
            <person name="Miller M.E."/>
            <person name="Silverstein K.A.T."/>
            <person name="Henningsen E."/>
            <person name="Hirsch C.D."/>
            <person name="Visser B."/>
            <person name="Pretorius Z.A."/>
            <person name="Steffenson B.J."/>
            <person name="Schwessinger B."/>
            <person name="Dodds P.N."/>
            <person name="Figueroa M."/>
        </authorList>
    </citation>
    <scope>NUCLEOTIDE SEQUENCE [LARGE SCALE GENOMIC DNA]</scope>
    <source>
        <strain evidence="2">21-0</strain>
        <strain evidence="3 5">Ug99</strain>
    </source>
</reference>
<protein>
    <recommendedName>
        <fullName evidence="6">Transcription factor 25</fullName>
    </recommendedName>
</protein>
<evidence type="ECO:0000313" key="4">
    <source>
        <dbReference type="Proteomes" id="UP000324748"/>
    </source>
</evidence>
<keyword evidence="4" id="KW-1185">Reference proteome</keyword>
<feature type="compositionally biased region" description="Basic residues" evidence="1">
    <location>
        <begin position="8"/>
        <end position="18"/>
    </location>
</feature>
<name>A0A5B0RKI3_PUCGR</name>
<dbReference type="Pfam" id="PF04910">
    <property type="entry name" value="Tcf25"/>
    <property type="match status" value="1"/>
</dbReference>
<dbReference type="GO" id="GO:1990112">
    <property type="term" value="C:RQC complex"/>
    <property type="evidence" value="ECO:0007669"/>
    <property type="project" value="TreeGrafter"/>
</dbReference>
<dbReference type="EMBL" id="VDEP01000175">
    <property type="protein sequence ID" value="KAA1125762.1"/>
    <property type="molecule type" value="Genomic_DNA"/>
</dbReference>
<feature type="region of interest" description="Disordered" evidence="1">
    <location>
        <begin position="1"/>
        <end position="171"/>
    </location>
</feature>
<feature type="compositionally biased region" description="Low complexity" evidence="1">
    <location>
        <begin position="45"/>
        <end position="60"/>
    </location>
</feature>
<comment type="caution">
    <text evidence="3">The sequence shown here is derived from an EMBL/GenBank/DDBJ whole genome shotgun (WGS) entry which is preliminary data.</text>
</comment>
<dbReference type="Proteomes" id="UP000325313">
    <property type="component" value="Unassembled WGS sequence"/>
</dbReference>
<feature type="compositionally biased region" description="Low complexity" evidence="1">
    <location>
        <begin position="129"/>
        <end position="143"/>
    </location>
</feature>
<dbReference type="InterPro" id="IPR006994">
    <property type="entry name" value="TCF25/Rqc1"/>
</dbReference>
<sequence>MFQAELRRKIRLQTHSKPLKNQPKQKNIIKMGRNSKRQQREDQELQLLTTAATTTTTTTLDSEEEHEQTGTTTKSARQNLFNSFNIESTNLEEEEEEEEEEEKLTDPASISRGTTKKNKPKKKKKKNKTTTALDTPTETPPTTKNAQNNNKTDKLSSSRGPNGKQKESETDEIDEALQILGKQLKATSLKPPQSELDQQESCSRINNLLKVDPKMLDPELELRRMFGAKVVSSSGSTLRPFQGMYGPRITNDPHHQLNTKLKMKGGNMLAKPEPSWPAYNRATAGLSMRRLSDEEVDAGQLALADLWFRFEHAVSFKLVQSRFLQAIMSLDPNQLVAILPRAPYHPDTLLQLSEVAAHNEDQGQATRFLNQALFVNEKTLWTAASSFFSAGHCRLDFKIVENRNLFKALDLKFKLLLKQGCYRSSFQTCKFLFSLNPYQDPFGSLLWIDFLAPKANQDEFFIELLDNLAALQNRDPNGGIYTEAYPGLYYARALCLRAIEEKDRASNHDPSDFALESAILRFPQVIKPLARAIGLSIPTQYERIERAQVEEGYTDDVARNMLHLKARIYAVRSASLWKVAEISEWLRQILERAVVKFSQPDDPDVQLGTQFATNPQLHSVAAEGIYRAVLVSDVQAFKNFLPPAVYSHSTTAFSFDPLPPEGGTSYDAEYFRKGDEMIDGPSEMARRREAEEEEEEEEGFAGGMVGEEEAERALEELFENGDVDHLEPEQLNQVANQLQLFLQLGYERLQPEQREVLRARFDRLFERRQHVPPPVERPADEDHHSSTSDDDVDLPMPGAFANTF</sequence>
<dbReference type="GO" id="GO:1990116">
    <property type="term" value="P:ribosome-associated ubiquitin-dependent protein catabolic process"/>
    <property type="evidence" value="ECO:0007669"/>
    <property type="project" value="TreeGrafter"/>
</dbReference>
<evidence type="ECO:0000313" key="3">
    <source>
        <dbReference type="EMBL" id="KAA1125762.1"/>
    </source>
</evidence>
<dbReference type="EMBL" id="VSWC01000171">
    <property type="protein sequence ID" value="KAA1070709.1"/>
    <property type="molecule type" value="Genomic_DNA"/>
</dbReference>
<evidence type="ECO:0008006" key="6">
    <source>
        <dbReference type="Google" id="ProtNLM"/>
    </source>
</evidence>
<evidence type="ECO:0000313" key="5">
    <source>
        <dbReference type="Proteomes" id="UP000325313"/>
    </source>
</evidence>
<dbReference type="GO" id="GO:0072344">
    <property type="term" value="P:rescue of stalled ribosome"/>
    <property type="evidence" value="ECO:0007669"/>
    <property type="project" value="TreeGrafter"/>
</dbReference>